<comment type="caution">
    <text evidence="1">The sequence shown here is derived from an EMBL/GenBank/DDBJ whole genome shotgun (WGS) entry which is preliminary data.</text>
</comment>
<dbReference type="Proteomes" id="UP000294003">
    <property type="component" value="Unassembled WGS sequence"/>
</dbReference>
<keyword evidence="2" id="KW-1185">Reference proteome</keyword>
<evidence type="ECO:0000313" key="2">
    <source>
        <dbReference type="Proteomes" id="UP000294003"/>
    </source>
</evidence>
<sequence>MIPLKSMYEGEWPIKNQPVKGAKQYSWSNIGPAEGTVDGGTVDRIEEHNRLIETLKVRYSNCRVAKGFKRATTSAIGAAPALGVEQRVAARFILVRAGQNGGRTRVSEVPYEERREEGNGVIGDFSSRQPIPFPDMAQHGLHWIDWLVKNPKLDFRRPEKNPRPAKSVVYHFGARCCSGDPNGKDGIRLTKDSARRLHEDGALDIRLMPKLDHSAFGASTEIIQHLFGLLDPDLLADYVKVATEVGKSTRIPFETRCQDEPFVLRALLINPMTHENKDGGDLHYGLAGLVMLGDFRGGALLLRELGLPIQSAPGAVQLIRGRGVRSSN</sequence>
<gene>
    <name evidence="1" type="ORF">DL762_004734</name>
</gene>
<organism evidence="1 2">
    <name type="scientific">Monosporascus cannonballus</name>
    <dbReference type="NCBI Taxonomy" id="155416"/>
    <lineage>
        <taxon>Eukaryota</taxon>
        <taxon>Fungi</taxon>
        <taxon>Dikarya</taxon>
        <taxon>Ascomycota</taxon>
        <taxon>Pezizomycotina</taxon>
        <taxon>Sordariomycetes</taxon>
        <taxon>Xylariomycetidae</taxon>
        <taxon>Xylariales</taxon>
        <taxon>Xylariales incertae sedis</taxon>
        <taxon>Monosporascus</taxon>
    </lineage>
</organism>
<reference evidence="1 2" key="1">
    <citation type="submission" date="2018-06" db="EMBL/GenBank/DDBJ databases">
        <title>Complete Genomes of Monosporascus.</title>
        <authorList>
            <person name="Robinson A.J."/>
            <person name="Natvig D.O."/>
        </authorList>
    </citation>
    <scope>NUCLEOTIDE SEQUENCE [LARGE SCALE GENOMIC DNA]</scope>
    <source>
        <strain evidence="1 2">CBS 609.92</strain>
    </source>
</reference>
<proteinExistence type="predicted"/>
<name>A0ABY0H713_9PEZI</name>
<protein>
    <submittedName>
        <fullName evidence="1">Uncharacterized protein</fullName>
    </submittedName>
</protein>
<accession>A0ABY0H713</accession>
<dbReference type="Gene3D" id="3.60.130.30">
    <property type="match status" value="1"/>
</dbReference>
<evidence type="ECO:0000313" key="1">
    <source>
        <dbReference type="EMBL" id="RYO86542.1"/>
    </source>
</evidence>
<dbReference type="EMBL" id="QJNS01000114">
    <property type="protein sequence ID" value="RYO86542.1"/>
    <property type="molecule type" value="Genomic_DNA"/>
</dbReference>